<dbReference type="Gene3D" id="3.90.1750.20">
    <property type="entry name" value="Putative Large Serine Recombinase, Chain B, Domain 2"/>
    <property type="match status" value="1"/>
</dbReference>
<comment type="caution">
    <text evidence="2">The sequence shown here is derived from an EMBL/GenBank/DDBJ whole genome shotgun (WGS) entry which is preliminary data.</text>
</comment>
<feature type="domain" description="Recombinase" evidence="1">
    <location>
        <begin position="192"/>
        <end position="353"/>
    </location>
</feature>
<dbReference type="Pfam" id="PF00239">
    <property type="entry name" value="Resolvase"/>
    <property type="match status" value="1"/>
</dbReference>
<dbReference type="InterPro" id="IPR011109">
    <property type="entry name" value="DNA_bind_recombinase_dom"/>
</dbReference>
<name>A0ABP6RU23_9PSEU</name>
<dbReference type="InterPro" id="IPR036162">
    <property type="entry name" value="Resolvase-like_N_sf"/>
</dbReference>
<dbReference type="InterPro" id="IPR038109">
    <property type="entry name" value="DNA_bind_recomb_sf"/>
</dbReference>
<sequence>MTDEIGSHPLAVLDDLLGVEVADAVDDGIGPVAFYGRCSTEDNQDPDTSHGWQLGNAQKFVEPLGGVVDAEYFDVGQSRSVPWERREAASQLLAALKDPNRRWKAVVVGKGTRCWFGNQFSLIAPKFAAYGVELWVPELGGRFDERNPSHKMLMSVLGGMSESERQHVQARVRAAMDAQVLNEGRHQGGRAPYGYVVADGGPHPNPRKAAEGYRLKVLAVDEAAADAVRRIFRDYLNDMGDRAIANALNRDGIPCPSAKRPDQNRHRLADGWQASTVRAILENPRYTGYAIFGRWTKHETLLDPDDVAAGNVTRFRRSSPDRIVRSRKPAHPEIVSVEEFTQAQLLRRSRSAGGNRGIAKLKRTRDKGTRRYLLRGMARCGFCGRKMHGAVIRKHETYYRCLARSLAPGSEALAEHPRTVNLREADVLEPLNTWIGRLFAPTNVDRTVAALLGSQAEPSTRSGPKDALKKKLTDATTRLRRLQGAVEAGADPAALVDAINTAQAERAAAQAELDGAPDARTLTDGEIYAMIDALGDVGSALADGKPETLSKVYDSLQLRLKYEPHARVVEATISPRVVSVRVRGGT</sequence>
<protein>
    <submittedName>
        <fullName evidence="2">Recombinase family protein</fullName>
    </submittedName>
</protein>
<reference evidence="3" key="1">
    <citation type="journal article" date="2019" name="Int. J. Syst. Evol. Microbiol.">
        <title>The Global Catalogue of Microorganisms (GCM) 10K type strain sequencing project: providing services to taxonomists for standard genome sequencing and annotation.</title>
        <authorList>
            <consortium name="The Broad Institute Genomics Platform"/>
            <consortium name="The Broad Institute Genome Sequencing Center for Infectious Disease"/>
            <person name="Wu L."/>
            <person name="Ma J."/>
        </authorList>
    </citation>
    <scope>NUCLEOTIDE SEQUENCE [LARGE SCALE GENOMIC DNA]</scope>
    <source>
        <strain evidence="3">JCM 9687</strain>
    </source>
</reference>
<evidence type="ECO:0000259" key="1">
    <source>
        <dbReference type="PROSITE" id="PS51737"/>
    </source>
</evidence>
<dbReference type="Pfam" id="PF13408">
    <property type="entry name" value="Zn_ribbon_recom"/>
    <property type="match status" value="1"/>
</dbReference>
<dbReference type="PANTHER" id="PTHR30461:SF23">
    <property type="entry name" value="DNA RECOMBINASE-RELATED"/>
    <property type="match status" value="1"/>
</dbReference>
<dbReference type="SMART" id="SM00857">
    <property type="entry name" value="Resolvase"/>
    <property type="match status" value="1"/>
</dbReference>
<dbReference type="Proteomes" id="UP001500483">
    <property type="component" value="Unassembled WGS sequence"/>
</dbReference>
<proteinExistence type="predicted"/>
<dbReference type="InterPro" id="IPR050639">
    <property type="entry name" value="SSR_resolvase"/>
</dbReference>
<dbReference type="Pfam" id="PF07508">
    <property type="entry name" value="Recombinase"/>
    <property type="match status" value="1"/>
</dbReference>
<evidence type="ECO:0000313" key="2">
    <source>
        <dbReference type="EMBL" id="GAA3359612.1"/>
    </source>
</evidence>
<organism evidence="2 3">
    <name type="scientific">Saccharopolyspora gregorii</name>
    <dbReference type="NCBI Taxonomy" id="33914"/>
    <lineage>
        <taxon>Bacteria</taxon>
        <taxon>Bacillati</taxon>
        <taxon>Actinomycetota</taxon>
        <taxon>Actinomycetes</taxon>
        <taxon>Pseudonocardiales</taxon>
        <taxon>Pseudonocardiaceae</taxon>
        <taxon>Saccharopolyspora</taxon>
    </lineage>
</organism>
<dbReference type="Gene3D" id="3.40.50.1390">
    <property type="entry name" value="Resolvase, N-terminal catalytic domain"/>
    <property type="match status" value="1"/>
</dbReference>
<dbReference type="EMBL" id="BAAAYK010000038">
    <property type="protein sequence ID" value="GAA3359612.1"/>
    <property type="molecule type" value="Genomic_DNA"/>
</dbReference>
<dbReference type="PROSITE" id="PS51737">
    <property type="entry name" value="RECOMBINASE_DNA_BIND"/>
    <property type="match status" value="1"/>
</dbReference>
<dbReference type="InterPro" id="IPR006119">
    <property type="entry name" value="Resolv_N"/>
</dbReference>
<accession>A0ABP6RU23</accession>
<evidence type="ECO:0000313" key="3">
    <source>
        <dbReference type="Proteomes" id="UP001500483"/>
    </source>
</evidence>
<dbReference type="InterPro" id="IPR025827">
    <property type="entry name" value="Zn_ribbon_recom_dom"/>
</dbReference>
<keyword evidence="3" id="KW-1185">Reference proteome</keyword>
<dbReference type="SUPFAM" id="SSF53041">
    <property type="entry name" value="Resolvase-like"/>
    <property type="match status" value="1"/>
</dbReference>
<gene>
    <name evidence="2" type="ORF">GCM10020366_36320</name>
</gene>
<dbReference type="PANTHER" id="PTHR30461">
    <property type="entry name" value="DNA-INVERTASE FROM LAMBDOID PROPHAGE"/>
    <property type="match status" value="1"/>
</dbReference>